<dbReference type="VEuPathDB" id="FungiDB:NCU07445"/>
<dbReference type="Proteomes" id="UP000001805">
    <property type="component" value="Chromosome 1, Linkage Group I"/>
</dbReference>
<dbReference type="EMBL" id="CM002236">
    <property type="protein sequence ID" value="EAA35396.2"/>
    <property type="molecule type" value="Genomic_DNA"/>
</dbReference>
<evidence type="ECO:0000313" key="4">
    <source>
        <dbReference type="Proteomes" id="UP000001805"/>
    </source>
</evidence>
<feature type="compositionally biased region" description="Acidic residues" evidence="2">
    <location>
        <begin position="97"/>
        <end position="115"/>
    </location>
</feature>
<evidence type="ECO:0000256" key="2">
    <source>
        <dbReference type="SAM" id="MobiDB-lite"/>
    </source>
</evidence>
<proteinExistence type="predicted"/>
<feature type="region of interest" description="Disordered" evidence="2">
    <location>
        <begin position="517"/>
        <end position="536"/>
    </location>
</feature>
<feature type="region of interest" description="Disordered" evidence="2">
    <location>
        <begin position="1"/>
        <end position="142"/>
    </location>
</feature>
<name>Q7SF09_NEUCR</name>
<feature type="compositionally biased region" description="Basic and acidic residues" evidence="2">
    <location>
        <begin position="727"/>
        <end position="740"/>
    </location>
</feature>
<reference evidence="3 4" key="1">
    <citation type="journal article" date="2003" name="Nature">
        <title>The genome sequence of the filamentous fungus Neurospora crassa.</title>
        <authorList>
            <person name="Galagan J.E."/>
            <person name="Calvo S.E."/>
            <person name="Borkovich K.A."/>
            <person name="Selker E.U."/>
            <person name="Read N.D."/>
            <person name="Jaffe D."/>
            <person name="FitzHugh W."/>
            <person name="Ma L.J."/>
            <person name="Smirnov S."/>
            <person name="Purcell S."/>
            <person name="Rehman B."/>
            <person name="Elkins T."/>
            <person name="Engels R."/>
            <person name="Wang S."/>
            <person name="Nielsen C.B."/>
            <person name="Butler J."/>
            <person name="Endrizzi M."/>
            <person name="Qui D."/>
            <person name="Ianakiev P."/>
            <person name="Bell-Pedersen D."/>
            <person name="Nelson M.A."/>
            <person name="Werner-Washburne M."/>
            <person name="Selitrennikoff C.P."/>
            <person name="Kinsey J.A."/>
            <person name="Braun E.L."/>
            <person name="Zelter A."/>
            <person name="Schulte U."/>
            <person name="Kothe G.O."/>
            <person name="Jedd G."/>
            <person name="Mewes W."/>
            <person name="Staben C."/>
            <person name="Marcotte E."/>
            <person name="Greenberg D."/>
            <person name="Roy A."/>
            <person name="Foley K."/>
            <person name="Naylor J."/>
            <person name="Stange-Thomann N."/>
            <person name="Barrett R."/>
            <person name="Gnerre S."/>
            <person name="Kamal M."/>
            <person name="Kamvysselis M."/>
            <person name="Mauceli E."/>
            <person name="Bielke C."/>
            <person name="Rudd S."/>
            <person name="Frishman D."/>
            <person name="Krystofova S."/>
            <person name="Rasmussen C."/>
            <person name="Metzenberg R.L."/>
            <person name="Perkins D.D."/>
            <person name="Kroken S."/>
            <person name="Cogoni C."/>
            <person name="Macino G."/>
            <person name="Catcheside D."/>
            <person name="Li W."/>
            <person name="Pratt R.J."/>
            <person name="Osmani S.A."/>
            <person name="DeSouza C.P."/>
            <person name="Glass L."/>
            <person name="Orbach M.J."/>
            <person name="Berglund J.A."/>
            <person name="Voelker R."/>
            <person name="Yarden O."/>
            <person name="Plamann M."/>
            <person name="Seiler S."/>
            <person name="Dunlap J."/>
            <person name="Radford A."/>
            <person name="Aramayo R."/>
            <person name="Natvig D.O."/>
            <person name="Alex L.A."/>
            <person name="Mannhaupt G."/>
            <person name="Ebbole D.J."/>
            <person name="Freitag M."/>
            <person name="Paulsen I."/>
            <person name="Sachs M.S."/>
            <person name="Lander E.S."/>
            <person name="Nusbaum C."/>
            <person name="Birren B."/>
        </authorList>
    </citation>
    <scope>NUCLEOTIDE SEQUENCE [LARGE SCALE GENOMIC DNA]</scope>
    <source>
        <strain evidence="4">ATCC 24698 / 74-OR23-1A / CBS 708.71 / DSM 1257 / FGSC 987</strain>
    </source>
</reference>
<feature type="coiled-coil region" evidence="1">
    <location>
        <begin position="170"/>
        <end position="197"/>
    </location>
</feature>
<organism evidence="3 4">
    <name type="scientific">Neurospora crassa (strain ATCC 24698 / 74-OR23-1A / CBS 708.71 / DSM 1257 / FGSC 987)</name>
    <dbReference type="NCBI Taxonomy" id="367110"/>
    <lineage>
        <taxon>Eukaryota</taxon>
        <taxon>Fungi</taxon>
        <taxon>Dikarya</taxon>
        <taxon>Ascomycota</taxon>
        <taxon>Pezizomycotina</taxon>
        <taxon>Sordariomycetes</taxon>
        <taxon>Sordariomycetidae</taxon>
        <taxon>Sordariales</taxon>
        <taxon>Sordariaceae</taxon>
        <taxon>Neurospora</taxon>
    </lineage>
</organism>
<dbReference type="InParanoid" id="Q7SF09"/>
<feature type="compositionally biased region" description="Low complexity" evidence="2">
    <location>
        <begin position="517"/>
        <end position="535"/>
    </location>
</feature>
<dbReference type="OrthoDB" id="5350396at2759"/>
<feature type="compositionally biased region" description="Gly residues" evidence="2">
    <location>
        <begin position="707"/>
        <end position="717"/>
    </location>
</feature>
<feature type="region of interest" description="Disordered" evidence="2">
    <location>
        <begin position="365"/>
        <end position="391"/>
    </location>
</feature>
<gene>
    <name evidence="3" type="ORF">NCU07445</name>
</gene>
<feature type="region of interest" description="Disordered" evidence="2">
    <location>
        <begin position="707"/>
        <end position="745"/>
    </location>
</feature>
<keyword evidence="4" id="KW-1185">Reference proteome</keyword>
<keyword evidence="1" id="KW-0175">Coiled coil</keyword>
<feature type="compositionally biased region" description="Low complexity" evidence="2">
    <location>
        <begin position="605"/>
        <end position="629"/>
    </location>
</feature>
<dbReference type="HOGENOM" id="CLU_016938_1_0_1"/>
<feature type="compositionally biased region" description="Polar residues" evidence="2">
    <location>
        <begin position="371"/>
        <end position="383"/>
    </location>
</feature>
<evidence type="ECO:0000256" key="1">
    <source>
        <dbReference type="SAM" id="Coils"/>
    </source>
</evidence>
<dbReference type="GeneID" id="3880772"/>
<dbReference type="RefSeq" id="XP_964632.2">
    <property type="nucleotide sequence ID" value="XM_959539.3"/>
</dbReference>
<dbReference type="STRING" id="367110.Q7SF09"/>
<accession>Q7SF09</accession>
<feature type="region of interest" description="Disordered" evidence="2">
    <location>
        <begin position="593"/>
        <end position="639"/>
    </location>
</feature>
<protein>
    <submittedName>
        <fullName evidence="3">Uncharacterized protein</fullName>
    </submittedName>
</protein>
<evidence type="ECO:0000313" key="3">
    <source>
        <dbReference type="EMBL" id="EAA35396.2"/>
    </source>
</evidence>
<feature type="compositionally biased region" description="Low complexity" evidence="2">
    <location>
        <begin position="28"/>
        <end position="38"/>
    </location>
</feature>
<dbReference type="AlphaFoldDB" id="Q7SF09"/>
<sequence>MSKNAAITSFFKPAPRDSQDSQGSSQVPPSSIPRSPIRAAMSPFKMPGTPGTGFKSSLPIRSPVPPPYSPLALLSTPPKPRSALKPVRDRNAVIGASDEEEDGDSDFISSDDDLPDLFAEPKTEVPMSIRANGSPTKGPASKRVASAKFVISPINFNKKHKFDMKAILKHTEADKKIAESEKRVEALMAEDEEEDNRRAEPLAVKKEGTTLHDDMLDMLSEAEDSQEETKKEKLLRAVKRTEATSQRKQWYFFDESHGHKVVDDLSIGFRNKFPQHAATGVWKILAPQKGRLDLLERGVPYHLQCKLRNIPDDIFIWIVDELPFVKTRRLREANLRLLGICLEQAGRLLTPDRITQLFRTIGTPKRCIETPSPSEDGTGQQTKPDPGRPYNIDRDWTPLRTVLRILSETAHGLSIDSLTRSTTLLLRLGMDALIRRNPDLHSTFRHTLINLVEAVPSSSFDAFCLSCCSSLYALTTDSSLLSDALRALPYQTPKLVNLRRRLALAFLFASASTSLLPSFPPSSLSSSSSSSSSSSKKIPSSPIQEFSLHDPSQTFSFPLLLSYLDISPHFQTTRSSSSADYFVLSAQTDLLRISIGDGDPPPPSSSSSGSGSLPFPKSTTTTTTSTTTTLNPETKSHNRQIDLLTRRIRTLWSNIHDQSGSTAEISRLEAKVKLKDLERKLEWAVRTKPVSRTNIFGIRSAGGGAGILGGGSTGYGKQGEDVDSEEEREREQRREREGVEQKMFMRRFLGKTTAGAAKTEEA</sequence>
<dbReference type="PaxDb" id="5141-EFNCRP00000007384"/>
<dbReference type="KEGG" id="ncr:NCU07445"/>